<dbReference type="PANTHER" id="PTHR12322:SF118">
    <property type="entry name" value="DM DOMAIN-CONTAINING PROTEIN"/>
    <property type="match status" value="1"/>
</dbReference>
<proteinExistence type="inferred from homology"/>
<dbReference type="InterPro" id="IPR036407">
    <property type="entry name" value="DM_DNA-bd_sf"/>
</dbReference>
<feature type="compositionally biased region" description="Pro residues" evidence="7">
    <location>
        <begin position="331"/>
        <end position="353"/>
    </location>
</feature>
<evidence type="ECO:0000313" key="9">
    <source>
        <dbReference type="EMBL" id="KAF0298065.1"/>
    </source>
</evidence>
<dbReference type="PROSITE" id="PS40000">
    <property type="entry name" value="DM_1"/>
    <property type="match status" value="1"/>
</dbReference>
<dbReference type="OrthoDB" id="6162476at2759"/>
<keyword evidence="2 6" id="KW-0479">Metal-binding</keyword>
<dbReference type="Pfam" id="PF03474">
    <property type="entry name" value="DMA"/>
    <property type="match status" value="1"/>
</dbReference>
<evidence type="ECO:0000256" key="7">
    <source>
        <dbReference type="SAM" id="MobiDB-lite"/>
    </source>
</evidence>
<keyword evidence="10" id="KW-1185">Reference proteome</keyword>
<feature type="region of interest" description="Disordered" evidence="7">
    <location>
        <begin position="172"/>
        <end position="211"/>
    </location>
</feature>
<evidence type="ECO:0000256" key="6">
    <source>
        <dbReference type="PROSITE-ProRule" id="PRU00070"/>
    </source>
</evidence>
<dbReference type="SUPFAM" id="SSF82927">
    <property type="entry name" value="Cysteine-rich DNA binding domain, (DM domain)"/>
    <property type="match status" value="1"/>
</dbReference>
<dbReference type="GO" id="GO:0000978">
    <property type="term" value="F:RNA polymerase II cis-regulatory region sequence-specific DNA binding"/>
    <property type="evidence" value="ECO:0007669"/>
    <property type="project" value="TreeGrafter"/>
</dbReference>
<dbReference type="PANTHER" id="PTHR12322">
    <property type="entry name" value="DOUBLESEX AND MAB-3 RELATED TRANSCRIPTION FACTOR DMRT"/>
    <property type="match status" value="1"/>
</dbReference>
<evidence type="ECO:0000313" key="10">
    <source>
        <dbReference type="Proteomes" id="UP000440578"/>
    </source>
</evidence>
<dbReference type="FunFam" id="4.10.1040.10:FF:000001">
    <property type="entry name" value="doublesex- and mab-3-related transcription factor 1"/>
    <property type="match status" value="1"/>
</dbReference>
<gene>
    <name evidence="9" type="primary">dmrta2_2</name>
    <name evidence="9" type="ORF">FJT64_004561</name>
</gene>
<feature type="region of interest" description="Disordered" evidence="7">
    <location>
        <begin position="331"/>
        <end position="361"/>
    </location>
</feature>
<feature type="compositionally biased region" description="Pro residues" evidence="7">
    <location>
        <begin position="295"/>
        <end position="308"/>
    </location>
</feature>
<dbReference type="GO" id="GO:0046872">
    <property type="term" value="F:metal ion binding"/>
    <property type="evidence" value="ECO:0007669"/>
    <property type="project" value="UniProtKB-KW"/>
</dbReference>
<dbReference type="Proteomes" id="UP000440578">
    <property type="component" value="Unassembled WGS sequence"/>
</dbReference>
<evidence type="ECO:0000256" key="5">
    <source>
        <dbReference type="ARBA" id="ARBA00023242"/>
    </source>
</evidence>
<dbReference type="Gene3D" id="4.10.1040.10">
    <property type="entry name" value="DM DNA-binding domain"/>
    <property type="match status" value="1"/>
</dbReference>
<dbReference type="InterPro" id="IPR005173">
    <property type="entry name" value="DMA"/>
</dbReference>
<dbReference type="EMBL" id="VIIS01001447">
    <property type="protein sequence ID" value="KAF0298065.1"/>
    <property type="molecule type" value="Genomic_DNA"/>
</dbReference>
<dbReference type="SMART" id="SM00301">
    <property type="entry name" value="DM"/>
    <property type="match status" value="1"/>
</dbReference>
<comment type="subcellular location">
    <subcellularLocation>
        <location evidence="6">Nucleus</location>
    </subcellularLocation>
</comment>
<dbReference type="AlphaFoldDB" id="A0A6A4VV96"/>
<evidence type="ECO:0000256" key="1">
    <source>
        <dbReference type="ARBA" id="ARBA00006834"/>
    </source>
</evidence>
<dbReference type="GO" id="GO:0007548">
    <property type="term" value="P:sex differentiation"/>
    <property type="evidence" value="ECO:0007669"/>
    <property type="project" value="TreeGrafter"/>
</dbReference>
<dbReference type="Pfam" id="PF00751">
    <property type="entry name" value="DM"/>
    <property type="match status" value="1"/>
</dbReference>
<dbReference type="GO" id="GO:0005634">
    <property type="term" value="C:nucleus"/>
    <property type="evidence" value="ECO:0007669"/>
    <property type="project" value="UniProtKB-SubCell"/>
</dbReference>
<keyword evidence="5 6" id="KW-0539">Nucleus</keyword>
<comment type="similarity">
    <text evidence="1">Belongs to the DMRT family.</text>
</comment>
<dbReference type="InterPro" id="IPR026607">
    <property type="entry name" value="DMRT"/>
</dbReference>
<feature type="DNA-binding region" description="DM" evidence="6">
    <location>
        <begin position="88"/>
        <end position="135"/>
    </location>
</feature>
<feature type="region of interest" description="Disordered" evidence="7">
    <location>
        <begin position="293"/>
        <end position="315"/>
    </location>
</feature>
<reference evidence="9 10" key="1">
    <citation type="submission" date="2019-07" db="EMBL/GenBank/DDBJ databases">
        <title>Draft genome assembly of a fouling barnacle, Amphibalanus amphitrite (Darwin, 1854): The first reference genome for Thecostraca.</title>
        <authorList>
            <person name="Kim W."/>
        </authorList>
    </citation>
    <scope>NUCLEOTIDE SEQUENCE [LARGE SCALE GENOMIC DNA]</scope>
    <source>
        <strain evidence="9">SNU_AA5</strain>
        <tissue evidence="9">Soma without cirri and trophi</tissue>
    </source>
</reference>
<evidence type="ECO:0000259" key="8">
    <source>
        <dbReference type="PROSITE" id="PS50809"/>
    </source>
</evidence>
<accession>A0A6A4VV96</accession>
<dbReference type="PROSITE" id="PS50809">
    <property type="entry name" value="DM_2"/>
    <property type="match status" value="1"/>
</dbReference>
<dbReference type="InterPro" id="IPR001275">
    <property type="entry name" value="DM_DNA-bd"/>
</dbReference>
<organism evidence="9 10">
    <name type="scientific">Amphibalanus amphitrite</name>
    <name type="common">Striped barnacle</name>
    <name type="synonym">Balanus amphitrite</name>
    <dbReference type="NCBI Taxonomy" id="1232801"/>
    <lineage>
        <taxon>Eukaryota</taxon>
        <taxon>Metazoa</taxon>
        <taxon>Ecdysozoa</taxon>
        <taxon>Arthropoda</taxon>
        <taxon>Crustacea</taxon>
        <taxon>Multicrustacea</taxon>
        <taxon>Cirripedia</taxon>
        <taxon>Thoracica</taxon>
        <taxon>Thoracicalcarea</taxon>
        <taxon>Balanomorpha</taxon>
        <taxon>Balanoidea</taxon>
        <taxon>Balanidae</taxon>
        <taxon>Amphibalaninae</taxon>
        <taxon>Amphibalanus</taxon>
    </lineage>
</organism>
<comment type="caution">
    <text evidence="9">The sequence shown here is derived from an EMBL/GenBank/DDBJ whole genome shotgun (WGS) entry which is preliminary data.</text>
</comment>
<evidence type="ECO:0000256" key="3">
    <source>
        <dbReference type="ARBA" id="ARBA00022833"/>
    </source>
</evidence>
<keyword evidence="3 6" id="KW-0862">Zinc</keyword>
<protein>
    <submittedName>
        <fullName evidence="9">Doublesex-and mab-3-related transcription factor A2</fullName>
    </submittedName>
</protein>
<dbReference type="GO" id="GO:0000981">
    <property type="term" value="F:DNA-binding transcription factor activity, RNA polymerase II-specific"/>
    <property type="evidence" value="ECO:0007669"/>
    <property type="project" value="TreeGrafter"/>
</dbReference>
<keyword evidence="4 6" id="KW-0238">DNA-binding</keyword>
<evidence type="ECO:0000256" key="4">
    <source>
        <dbReference type="ARBA" id="ARBA00023125"/>
    </source>
</evidence>
<sequence length="361" mass="38167">MRHPIPSIAGADAEAVVAASHGSSPPTLCVRRSRRVGADRERGCSGTGAGGRCVLSPGGGHAALDITVMERQPLAYPTTEKGARKPKCARCRNHGVISWLKGHKRHCRFKDCACAKCSLIAERQRVMAAQVALKRQQAAEDAIAMGLRAVATGSSCAYLPPGPIFGMNMTQSQAADQTATDHETEESAASDEESRAPPADDSGDSGEPAERSAAAWFGHMQILRRIFPSQKASVLEERLEACCGDLVKTIEHFIGSGSRVRQQLLRPLQAGCVTTSAAGAPLLVAGQRSAFAPLCQPPPPPPPPPPAHQPRLSPFSVEALLSRPLPAPPLYGAPLGLLPPPGWHPLRPLPPAAEPDNRDEQ</sequence>
<name>A0A6A4VV96_AMPAM</name>
<evidence type="ECO:0000256" key="2">
    <source>
        <dbReference type="ARBA" id="ARBA00022723"/>
    </source>
</evidence>
<feature type="domain" description="DM" evidence="8">
    <location>
        <begin position="88"/>
        <end position="135"/>
    </location>
</feature>